<keyword evidence="3" id="KW-0238">DNA-binding</keyword>
<reference evidence="7 8" key="1">
    <citation type="submission" date="2016-08" db="EMBL/GenBank/DDBJ databases">
        <title>Genome-based comparison of Moorella thermoacetic strains.</title>
        <authorList>
            <person name="Poehlein A."/>
            <person name="Bengelsdorf F.R."/>
            <person name="Esser C."/>
            <person name="Duerre P."/>
            <person name="Daniel R."/>
        </authorList>
    </citation>
    <scope>NUCLEOTIDE SEQUENCE [LARGE SCALE GENOMIC DNA]</scope>
    <source>
        <strain evidence="7 8">DSM 21394</strain>
    </source>
</reference>
<dbReference type="Pfam" id="PF01385">
    <property type="entry name" value="OrfB_IS605"/>
    <property type="match status" value="1"/>
</dbReference>
<comment type="caution">
    <text evidence="7">The sequence shown here is derived from an EMBL/GenBank/DDBJ whole genome shotgun (WGS) entry which is preliminary data.</text>
</comment>
<dbReference type="Pfam" id="PF07282">
    <property type="entry name" value="Cas12f1-like_TNB"/>
    <property type="match status" value="1"/>
</dbReference>
<dbReference type="InterPro" id="IPR010095">
    <property type="entry name" value="Cas12f1-like_TNB"/>
</dbReference>
<dbReference type="GO" id="GO:0003677">
    <property type="term" value="F:DNA binding"/>
    <property type="evidence" value="ECO:0007669"/>
    <property type="project" value="UniProtKB-KW"/>
</dbReference>
<evidence type="ECO:0000259" key="5">
    <source>
        <dbReference type="Pfam" id="PF01385"/>
    </source>
</evidence>
<dbReference type="EMBL" id="MDDC01000006">
    <property type="protein sequence ID" value="OIQ60059.1"/>
    <property type="molecule type" value="Genomic_DNA"/>
</dbReference>
<dbReference type="GO" id="GO:0006310">
    <property type="term" value="P:DNA recombination"/>
    <property type="evidence" value="ECO:0007669"/>
    <property type="project" value="UniProtKB-KW"/>
</dbReference>
<gene>
    <name evidence="7" type="ORF">MOTE_08930</name>
</gene>
<evidence type="ECO:0000256" key="4">
    <source>
        <dbReference type="ARBA" id="ARBA00023172"/>
    </source>
</evidence>
<dbReference type="OrthoDB" id="4278026at2"/>
<evidence type="ECO:0000256" key="3">
    <source>
        <dbReference type="ARBA" id="ARBA00023125"/>
    </source>
</evidence>
<protein>
    <submittedName>
        <fullName evidence="7">Putative transposase</fullName>
    </submittedName>
</protein>
<sequence>MSQLKRNTAAKKSKGQTQGDVLVEKLPLRLKSHEEELARDIQRESAKVWNTVMTIHRLFWFKYGIWIDEATMKEFLKGRFSVHSQDVQAIIENYYECWERTKKLHEEGHTEWRYPWRLKRFFTSTWKVTGITVEDGYLRLSNGWKKPPLKIKLPARLKGLEIKQVQLVWHRNEYWLHIAVDKPALEKVQGEAVAAVDPGEVHALTLTDGREALVISGRHLRSLRRLRNKTLKKFQKAISRTKKGSDRRKKLLAAKYRFLNWIGVQISHTEHAVTKMAVNWSLQRGVKKVYIGDPQGVREQDCGRHHNQRMSQWSFGRLRDLLEYKLKRHGITLEKIEERGTSGTCPICGKYTKQAGRVYRCGDRDCGFGGVHRDVIGATGILDLAVNGRFTFGRKLPETVSYVRPAVLTPMPGHKKKKAA</sequence>
<evidence type="ECO:0000256" key="2">
    <source>
        <dbReference type="ARBA" id="ARBA00022578"/>
    </source>
</evidence>
<feature type="domain" description="Probable transposase IS891/IS1136/IS1341" evidence="5">
    <location>
        <begin position="178"/>
        <end position="297"/>
    </location>
</feature>
<evidence type="ECO:0000313" key="8">
    <source>
        <dbReference type="Proteomes" id="UP000182811"/>
    </source>
</evidence>
<keyword evidence="2" id="KW-0815">Transposition</keyword>
<dbReference type="NCBIfam" id="NF040570">
    <property type="entry name" value="guided_TnpB"/>
    <property type="match status" value="1"/>
</dbReference>
<evidence type="ECO:0000259" key="6">
    <source>
        <dbReference type="Pfam" id="PF07282"/>
    </source>
</evidence>
<dbReference type="NCBIfam" id="TIGR01766">
    <property type="entry name" value="IS200/IS605 family accessory protein TnpB-like domain"/>
    <property type="match status" value="1"/>
</dbReference>
<feature type="domain" description="Cas12f1-like TNB" evidence="6">
    <location>
        <begin position="315"/>
        <end position="381"/>
    </location>
</feature>
<name>A0A1J5P3I8_NEOTH</name>
<dbReference type="Proteomes" id="UP000182811">
    <property type="component" value="Unassembled WGS sequence"/>
</dbReference>
<evidence type="ECO:0000256" key="1">
    <source>
        <dbReference type="ARBA" id="ARBA00008761"/>
    </source>
</evidence>
<proteinExistence type="inferred from homology"/>
<dbReference type="AlphaFoldDB" id="A0A1J5P3I8"/>
<organism evidence="7 8">
    <name type="scientific">Neomoorella thermoacetica</name>
    <name type="common">Clostridium thermoaceticum</name>
    <dbReference type="NCBI Taxonomy" id="1525"/>
    <lineage>
        <taxon>Bacteria</taxon>
        <taxon>Bacillati</taxon>
        <taxon>Bacillota</taxon>
        <taxon>Clostridia</taxon>
        <taxon>Neomoorellales</taxon>
        <taxon>Neomoorellaceae</taxon>
        <taxon>Neomoorella</taxon>
    </lineage>
</organism>
<keyword evidence="4" id="KW-0233">DNA recombination</keyword>
<dbReference type="InterPro" id="IPR001959">
    <property type="entry name" value="Transposase"/>
</dbReference>
<accession>A0A1J5P3I8</accession>
<dbReference type="GO" id="GO:0032196">
    <property type="term" value="P:transposition"/>
    <property type="evidence" value="ECO:0007669"/>
    <property type="project" value="UniProtKB-KW"/>
</dbReference>
<comment type="similarity">
    <text evidence="1">In the C-terminal section; belongs to the transposase 35 family.</text>
</comment>
<evidence type="ECO:0000313" key="7">
    <source>
        <dbReference type="EMBL" id="OIQ60059.1"/>
    </source>
</evidence>